<feature type="transmembrane region" description="Helical" evidence="1">
    <location>
        <begin position="37"/>
        <end position="59"/>
    </location>
</feature>
<evidence type="ECO:0000256" key="1">
    <source>
        <dbReference type="SAM" id="Phobius"/>
    </source>
</evidence>
<reference evidence="2 3" key="1">
    <citation type="submission" date="2016-11" db="EMBL/GenBank/DDBJ databases">
        <authorList>
            <person name="Jaros S."/>
            <person name="Januszkiewicz K."/>
            <person name="Wedrychowicz H."/>
        </authorList>
    </citation>
    <scope>NUCLEOTIDE SEQUENCE [LARGE SCALE GENOMIC DNA]</scope>
    <source>
        <strain evidence="2 3">DSM 21425</strain>
    </source>
</reference>
<accession>A0A1M6HT24</accession>
<dbReference type="RefSeq" id="WP_143159218.1">
    <property type="nucleotide sequence ID" value="NZ_FQYY01000021.1"/>
</dbReference>
<dbReference type="AlphaFoldDB" id="A0A1M6HT24"/>
<keyword evidence="1" id="KW-0812">Transmembrane</keyword>
<keyword evidence="1" id="KW-1133">Transmembrane helix</keyword>
<dbReference type="Proteomes" id="UP000184225">
    <property type="component" value="Unassembled WGS sequence"/>
</dbReference>
<feature type="transmembrane region" description="Helical" evidence="1">
    <location>
        <begin position="12"/>
        <end position="31"/>
    </location>
</feature>
<proteinExistence type="predicted"/>
<keyword evidence="3" id="KW-1185">Reference proteome</keyword>
<keyword evidence="1" id="KW-0472">Membrane</keyword>
<gene>
    <name evidence="2" type="ORF">SAMN04488096_1213</name>
</gene>
<protein>
    <submittedName>
        <fullName evidence="2">Uncharacterized protein</fullName>
    </submittedName>
</protein>
<dbReference type="OrthoDB" id="1420835at2"/>
<name>A0A1M6HT24_9FLAO</name>
<dbReference type="STRING" id="579105.SAMN04488096_1213"/>
<organism evidence="2 3">
    <name type="scientific">Mesonia phycicola</name>
    <dbReference type="NCBI Taxonomy" id="579105"/>
    <lineage>
        <taxon>Bacteria</taxon>
        <taxon>Pseudomonadati</taxon>
        <taxon>Bacteroidota</taxon>
        <taxon>Flavobacteriia</taxon>
        <taxon>Flavobacteriales</taxon>
        <taxon>Flavobacteriaceae</taxon>
        <taxon>Mesonia</taxon>
    </lineage>
</organism>
<dbReference type="EMBL" id="FQYY01000021">
    <property type="protein sequence ID" value="SHJ25345.1"/>
    <property type="molecule type" value="Genomic_DNA"/>
</dbReference>
<sequence length="208" mass="24452">MKILNYYRKALGYFSIIVFSTLLSSLITGNFNMGIEGFTHLILLTVCLSIFIGTLIFAYDKYIGPKQRIKKIKTAKFTDFLKVGFTNEKDHLIGKINGYTVIISYSWRNRNGTESLITMILFDPRVNGKHLNSYHLNKWQESIKDNYNYWEYGRLFTDWPYMNGNPKLKSVLKKLDKNTKLISSKGLKKIEYSEWETKIKNHMFKEKN</sequence>
<evidence type="ECO:0000313" key="3">
    <source>
        <dbReference type="Proteomes" id="UP000184225"/>
    </source>
</evidence>
<evidence type="ECO:0000313" key="2">
    <source>
        <dbReference type="EMBL" id="SHJ25345.1"/>
    </source>
</evidence>